<accession>A0A7Y8C366</accession>
<proteinExistence type="inferred from homology"/>
<dbReference type="PANTHER" id="PTHR43364:SF1">
    <property type="entry name" value="OXIDOREDUCTASE YDHF"/>
    <property type="match status" value="1"/>
</dbReference>
<evidence type="ECO:0000256" key="1">
    <source>
        <dbReference type="ARBA" id="ARBA00022857"/>
    </source>
</evidence>
<dbReference type="InterPro" id="IPR050523">
    <property type="entry name" value="AKR_Detox_Biosynth"/>
</dbReference>
<dbReference type="EMBL" id="JACAQB010000006">
    <property type="protein sequence ID" value="NWB97067.1"/>
    <property type="molecule type" value="Genomic_DNA"/>
</dbReference>
<feature type="domain" description="NADP-dependent oxidoreductase" evidence="4">
    <location>
        <begin position="20"/>
        <end position="295"/>
    </location>
</feature>
<dbReference type="Proteomes" id="UP000539985">
    <property type="component" value="Unassembled WGS sequence"/>
</dbReference>
<evidence type="ECO:0000313" key="5">
    <source>
        <dbReference type="EMBL" id="NWB97067.1"/>
    </source>
</evidence>
<evidence type="ECO:0000313" key="6">
    <source>
        <dbReference type="Proteomes" id="UP000539985"/>
    </source>
</evidence>
<keyword evidence="2" id="KW-0560">Oxidoreductase</keyword>
<gene>
    <name evidence="5" type="ORF">HX882_14300</name>
</gene>
<name>A0A7Y8C366_9PSED</name>
<comment type="similarity">
    <text evidence="3">Belongs to the aldo/keto reductase family. Aldo/keto reductase 2 subfamily.</text>
</comment>
<evidence type="ECO:0000256" key="3">
    <source>
        <dbReference type="ARBA" id="ARBA00038157"/>
    </source>
</evidence>
<dbReference type="GO" id="GO:0005829">
    <property type="term" value="C:cytosol"/>
    <property type="evidence" value="ECO:0007669"/>
    <property type="project" value="TreeGrafter"/>
</dbReference>
<evidence type="ECO:0000256" key="2">
    <source>
        <dbReference type="ARBA" id="ARBA00023002"/>
    </source>
</evidence>
<dbReference type="GO" id="GO:0016491">
    <property type="term" value="F:oxidoreductase activity"/>
    <property type="evidence" value="ECO:0007669"/>
    <property type="project" value="UniProtKB-KW"/>
</dbReference>
<evidence type="ECO:0000259" key="4">
    <source>
        <dbReference type="Pfam" id="PF00248"/>
    </source>
</evidence>
<dbReference type="Gene3D" id="3.20.20.100">
    <property type="entry name" value="NADP-dependent oxidoreductase domain"/>
    <property type="match status" value="1"/>
</dbReference>
<organism evidence="5 6">
    <name type="scientific">Pseudomonas gingeri</name>
    <dbReference type="NCBI Taxonomy" id="117681"/>
    <lineage>
        <taxon>Bacteria</taxon>
        <taxon>Pseudomonadati</taxon>
        <taxon>Pseudomonadota</taxon>
        <taxon>Gammaproteobacteria</taxon>
        <taxon>Pseudomonadales</taxon>
        <taxon>Pseudomonadaceae</taxon>
        <taxon>Pseudomonas</taxon>
    </lineage>
</organism>
<dbReference type="InterPro" id="IPR036812">
    <property type="entry name" value="NAD(P)_OxRdtase_dom_sf"/>
</dbReference>
<sequence length="308" mass="34157">MLMGVSSRVSLTPQGPEFSRIIFGMWRLSEWSLSVHERQQLIEAALELGVTSFDHADIYGNYQSEALFGEVLAVAPHLREHLQLVSKCGIKLVSSRRPDHRLKTYDTGFEHIVASAENSLRALHTEYQDALLIHRPDPLIDADEVARAFKALHQAGKVRHFGVSNFTPSQFALLQDRMVANGLSLVTNQVECSLLQLSPLYDGTFDQAQQLKCAPMLWSPLGGGRIFTGSDPVARRVQETLGHIGEQLGASATTVLMAWLLALPSQPLLISGSRRIDVLRESVQACQLALSKDHWFELLYSAQGHEVP</sequence>
<dbReference type="SUPFAM" id="SSF51430">
    <property type="entry name" value="NAD(P)-linked oxidoreductase"/>
    <property type="match status" value="1"/>
</dbReference>
<dbReference type="InterPro" id="IPR023210">
    <property type="entry name" value="NADP_OxRdtase_dom"/>
</dbReference>
<dbReference type="CDD" id="cd19092">
    <property type="entry name" value="AKR_BsYcsN_EcYdhF-like"/>
    <property type="match status" value="1"/>
</dbReference>
<dbReference type="FunFam" id="3.20.20.100:FF:000008">
    <property type="entry name" value="Aldo/keto reductase family oxidoreductase"/>
    <property type="match status" value="1"/>
</dbReference>
<dbReference type="AlphaFoldDB" id="A0A7Y8C366"/>
<reference evidence="5 6" key="1">
    <citation type="submission" date="2020-04" db="EMBL/GenBank/DDBJ databases">
        <title>Molecular characterization of pseudomonads from Agaricus bisporus reveal novel blotch 2 pathogens in Western Europe.</title>
        <authorList>
            <person name="Taparia T."/>
            <person name="Krijger M."/>
            <person name="Haynes E."/>
            <person name="Elpinstone J.G."/>
            <person name="Noble R."/>
            <person name="Van Der Wolf J."/>
        </authorList>
    </citation>
    <scope>NUCLEOTIDE SEQUENCE [LARGE SCALE GENOMIC DNA]</scope>
    <source>
        <strain evidence="5 6">H7001</strain>
    </source>
</reference>
<dbReference type="PANTHER" id="PTHR43364">
    <property type="entry name" value="NADH-SPECIFIC METHYLGLYOXAL REDUCTASE-RELATED"/>
    <property type="match status" value="1"/>
</dbReference>
<protein>
    <submittedName>
        <fullName evidence="5">Aldo/keto reductase</fullName>
    </submittedName>
</protein>
<dbReference type="Pfam" id="PF00248">
    <property type="entry name" value="Aldo_ket_red"/>
    <property type="match status" value="1"/>
</dbReference>
<comment type="caution">
    <text evidence="5">The sequence shown here is derived from an EMBL/GenBank/DDBJ whole genome shotgun (WGS) entry which is preliminary data.</text>
</comment>
<keyword evidence="1" id="KW-0521">NADP</keyword>